<dbReference type="GO" id="GO:0030163">
    <property type="term" value="P:protein catabolic process"/>
    <property type="evidence" value="ECO:0007669"/>
    <property type="project" value="InterPro"/>
</dbReference>
<gene>
    <name evidence="3" type="ORF">C7377_0158</name>
</gene>
<dbReference type="EMBL" id="QENZ01000003">
    <property type="protein sequence ID" value="PVX51867.1"/>
    <property type="molecule type" value="Genomic_DNA"/>
</dbReference>
<dbReference type="OrthoDB" id="598046at2"/>
<evidence type="ECO:0000259" key="2">
    <source>
        <dbReference type="Pfam" id="PF02617"/>
    </source>
</evidence>
<reference evidence="3 4" key="1">
    <citation type="submission" date="2018-05" db="EMBL/GenBank/DDBJ databases">
        <title>Genomic Encyclopedia of Type Strains, Phase IV (KMG-IV): sequencing the most valuable type-strain genomes for metagenomic binning, comparative biology and taxonomic classification.</title>
        <authorList>
            <person name="Goeker M."/>
        </authorList>
    </citation>
    <scope>NUCLEOTIDE SEQUENCE [LARGE SCALE GENOMIC DNA]</scope>
    <source>
        <strain evidence="3 4">DSM 28579</strain>
    </source>
</reference>
<keyword evidence="4" id="KW-1185">Reference proteome</keyword>
<dbReference type="GO" id="GO:0008233">
    <property type="term" value="F:peptidase activity"/>
    <property type="evidence" value="ECO:0007669"/>
    <property type="project" value="UniProtKB-KW"/>
</dbReference>
<feature type="region of interest" description="Disordered" evidence="1">
    <location>
        <begin position="1"/>
        <end position="20"/>
    </location>
</feature>
<proteinExistence type="predicted"/>
<dbReference type="AlphaFoldDB" id="A0A7L4URL7"/>
<sequence>MGESTRKQPESTSETTEAKGRSLILHNDDFNDFDFVVDTLIVVCEHEYEQAFQCALITHHKGKCEVKRGSLEELKPLKHRIIDRGINATID</sequence>
<dbReference type="RefSeq" id="WP_116495438.1">
    <property type="nucleotide sequence ID" value="NZ_QENZ01000003.1"/>
</dbReference>
<dbReference type="InterPro" id="IPR014719">
    <property type="entry name" value="Ribosomal_bL12_C/ClpS-like"/>
</dbReference>
<protein>
    <submittedName>
        <fullName evidence="3">ATP-dependent Clp protease adaptor protein ClpS</fullName>
    </submittedName>
</protein>
<accession>A0A7L4URL7</accession>
<dbReference type="Pfam" id="PF02617">
    <property type="entry name" value="ClpS"/>
    <property type="match status" value="1"/>
</dbReference>
<keyword evidence="3" id="KW-0378">Hydrolase</keyword>
<organism evidence="3 4">
    <name type="scientific">Balneicella halophila</name>
    <dbReference type="NCBI Taxonomy" id="1537566"/>
    <lineage>
        <taxon>Bacteria</taxon>
        <taxon>Pseudomonadati</taxon>
        <taxon>Bacteroidota</taxon>
        <taxon>Bacteroidia</taxon>
        <taxon>Bacteroidales</taxon>
        <taxon>Balneicellaceae</taxon>
        <taxon>Balneicella</taxon>
    </lineage>
</organism>
<dbReference type="Proteomes" id="UP000251835">
    <property type="component" value="Unassembled WGS sequence"/>
</dbReference>
<evidence type="ECO:0000313" key="3">
    <source>
        <dbReference type="EMBL" id="PVX51867.1"/>
    </source>
</evidence>
<dbReference type="Gene3D" id="3.30.1390.10">
    <property type="match status" value="1"/>
</dbReference>
<dbReference type="InterPro" id="IPR003769">
    <property type="entry name" value="ClpS_core"/>
</dbReference>
<dbReference type="SUPFAM" id="SSF54736">
    <property type="entry name" value="ClpS-like"/>
    <property type="match status" value="1"/>
</dbReference>
<keyword evidence="3" id="KW-0645">Protease</keyword>
<evidence type="ECO:0000313" key="4">
    <source>
        <dbReference type="Proteomes" id="UP000251835"/>
    </source>
</evidence>
<name>A0A7L4URL7_BALHA</name>
<feature type="domain" description="Adaptor protein ClpS core" evidence="2">
    <location>
        <begin position="23"/>
        <end position="81"/>
    </location>
</feature>
<dbReference type="GO" id="GO:0006508">
    <property type="term" value="P:proteolysis"/>
    <property type="evidence" value="ECO:0007669"/>
    <property type="project" value="UniProtKB-KW"/>
</dbReference>
<comment type="caution">
    <text evidence="3">The sequence shown here is derived from an EMBL/GenBank/DDBJ whole genome shotgun (WGS) entry which is preliminary data.</text>
</comment>
<evidence type="ECO:0000256" key="1">
    <source>
        <dbReference type="SAM" id="MobiDB-lite"/>
    </source>
</evidence>